<organism evidence="1 2">
    <name type="scientific">Paenibacillus taihuensis</name>
    <dbReference type="NCBI Taxonomy" id="1156355"/>
    <lineage>
        <taxon>Bacteria</taxon>
        <taxon>Bacillati</taxon>
        <taxon>Bacillota</taxon>
        <taxon>Bacilli</taxon>
        <taxon>Bacillales</taxon>
        <taxon>Paenibacillaceae</taxon>
        <taxon>Paenibacillus</taxon>
    </lineage>
</organism>
<accession>A0A3D9QUA4</accession>
<keyword evidence="2" id="KW-1185">Reference proteome</keyword>
<name>A0A3D9QUA4_9BACL</name>
<evidence type="ECO:0000313" key="1">
    <source>
        <dbReference type="EMBL" id="REE67305.1"/>
    </source>
</evidence>
<sequence length="150" mass="16917">MSNFQIQITGNVVSWVILNQLNISEVAESIDSIKTAVSEVKKTRGTVKILVDNSFMAEDGAVVFTPEIAEKWSELQSWFVKHLGDYDKIGVIQGKILLKMQMTRLGKEIGLNKIERHFCEKTYGETKSMVYEYLGISSNQLIDQLALARS</sequence>
<reference evidence="1 2" key="1">
    <citation type="submission" date="2018-08" db="EMBL/GenBank/DDBJ databases">
        <title>Genomic Encyclopedia of Type Strains, Phase III (KMG-III): the genomes of soil and plant-associated and newly described type strains.</title>
        <authorList>
            <person name="Whitman W."/>
        </authorList>
    </citation>
    <scope>NUCLEOTIDE SEQUENCE [LARGE SCALE GENOMIC DNA]</scope>
    <source>
        <strain evidence="1 2">CGMCC 1.10966</strain>
    </source>
</reference>
<protein>
    <submittedName>
        <fullName evidence="1">Uncharacterized protein</fullName>
    </submittedName>
</protein>
<proteinExistence type="predicted"/>
<dbReference type="EMBL" id="QTTN01000043">
    <property type="protein sequence ID" value="REE67305.1"/>
    <property type="molecule type" value="Genomic_DNA"/>
</dbReference>
<comment type="caution">
    <text evidence="1">The sequence shown here is derived from an EMBL/GenBank/DDBJ whole genome shotgun (WGS) entry which is preliminary data.</text>
</comment>
<dbReference type="AlphaFoldDB" id="A0A3D9QUA4"/>
<gene>
    <name evidence="1" type="ORF">A8990_14310</name>
</gene>
<dbReference type="Proteomes" id="UP000256304">
    <property type="component" value="Unassembled WGS sequence"/>
</dbReference>
<dbReference type="RefSeq" id="WP_116191926.1">
    <property type="nucleotide sequence ID" value="NZ_QTTN01000043.1"/>
</dbReference>
<evidence type="ECO:0000313" key="2">
    <source>
        <dbReference type="Proteomes" id="UP000256304"/>
    </source>
</evidence>
<dbReference type="OrthoDB" id="5461347at2"/>